<keyword evidence="4 6" id="KW-0964">Secreted</keyword>
<gene>
    <name evidence="7" type="ORF">G2W53_024957</name>
</gene>
<dbReference type="Pfam" id="PF05938">
    <property type="entry name" value="Self-incomp_S1"/>
    <property type="match status" value="2"/>
</dbReference>
<protein>
    <recommendedName>
        <fullName evidence="6">S-protein homolog</fullName>
    </recommendedName>
</protein>
<comment type="similarity">
    <text evidence="2 6">Belongs to the plant self-incompatibility (S1) protein family.</text>
</comment>
<comment type="caution">
    <text evidence="7">The sequence shown here is derived from an EMBL/GenBank/DDBJ whole genome shotgun (WGS) entry which is preliminary data.</text>
</comment>
<feature type="signal peptide" evidence="6">
    <location>
        <begin position="1"/>
        <end position="32"/>
    </location>
</feature>
<keyword evidence="3 6" id="KW-0713">Self-incompatibility</keyword>
<keyword evidence="8" id="KW-1185">Reference proteome</keyword>
<reference evidence="7" key="1">
    <citation type="submission" date="2020-09" db="EMBL/GenBank/DDBJ databases">
        <title>Genome-Enabled Discovery of Anthraquinone Biosynthesis in Senna tora.</title>
        <authorList>
            <person name="Kang S.-H."/>
            <person name="Pandey R.P."/>
            <person name="Lee C.-M."/>
            <person name="Sim J.-S."/>
            <person name="Jeong J.-T."/>
            <person name="Choi B.-S."/>
            <person name="Jung M."/>
            <person name="Ginzburg D."/>
            <person name="Zhao K."/>
            <person name="Won S.Y."/>
            <person name="Oh T.-J."/>
            <person name="Yu Y."/>
            <person name="Kim N.-H."/>
            <person name="Lee O.R."/>
            <person name="Lee T.-H."/>
            <person name="Bashyal P."/>
            <person name="Kim T.-S."/>
            <person name="Lee W.-H."/>
            <person name="Kawkins C."/>
            <person name="Kim C.-K."/>
            <person name="Kim J.S."/>
            <person name="Ahn B.O."/>
            <person name="Rhee S.Y."/>
            <person name="Sohng J.K."/>
        </authorList>
    </citation>
    <scope>NUCLEOTIDE SEQUENCE</scope>
    <source>
        <tissue evidence="7">Leaf</tissue>
    </source>
</reference>
<dbReference type="OrthoDB" id="1418008at2759"/>
<feature type="chain" id="PRO_5033111956" description="S-protein homolog" evidence="6">
    <location>
        <begin position="33"/>
        <end position="290"/>
    </location>
</feature>
<dbReference type="Proteomes" id="UP000634136">
    <property type="component" value="Unassembled WGS sequence"/>
</dbReference>
<dbReference type="EMBL" id="JAAIUW010000008">
    <property type="protein sequence ID" value="KAF7819502.1"/>
    <property type="molecule type" value="Genomic_DNA"/>
</dbReference>
<dbReference type="PANTHER" id="PTHR31232:SF43">
    <property type="entry name" value="S-PROTEIN HOMOLOG 29-RELATED"/>
    <property type="match status" value="1"/>
</dbReference>
<dbReference type="GO" id="GO:0060320">
    <property type="term" value="P:rejection of self pollen"/>
    <property type="evidence" value="ECO:0007669"/>
    <property type="project" value="UniProtKB-KW"/>
</dbReference>
<evidence type="ECO:0000256" key="2">
    <source>
        <dbReference type="ARBA" id="ARBA00005581"/>
    </source>
</evidence>
<evidence type="ECO:0000313" key="7">
    <source>
        <dbReference type="EMBL" id="KAF7819502.1"/>
    </source>
</evidence>
<evidence type="ECO:0000256" key="5">
    <source>
        <dbReference type="ARBA" id="ARBA00022729"/>
    </source>
</evidence>
<dbReference type="PANTHER" id="PTHR31232">
    <property type="match status" value="1"/>
</dbReference>
<name>A0A834WEA6_9FABA</name>
<organism evidence="7 8">
    <name type="scientific">Senna tora</name>
    <dbReference type="NCBI Taxonomy" id="362788"/>
    <lineage>
        <taxon>Eukaryota</taxon>
        <taxon>Viridiplantae</taxon>
        <taxon>Streptophyta</taxon>
        <taxon>Embryophyta</taxon>
        <taxon>Tracheophyta</taxon>
        <taxon>Spermatophyta</taxon>
        <taxon>Magnoliopsida</taxon>
        <taxon>eudicotyledons</taxon>
        <taxon>Gunneridae</taxon>
        <taxon>Pentapetalae</taxon>
        <taxon>rosids</taxon>
        <taxon>fabids</taxon>
        <taxon>Fabales</taxon>
        <taxon>Fabaceae</taxon>
        <taxon>Caesalpinioideae</taxon>
        <taxon>Cassia clade</taxon>
        <taxon>Senna</taxon>
    </lineage>
</organism>
<accession>A0A834WEA6</accession>
<evidence type="ECO:0000256" key="4">
    <source>
        <dbReference type="ARBA" id="ARBA00022525"/>
    </source>
</evidence>
<evidence type="ECO:0000256" key="1">
    <source>
        <dbReference type="ARBA" id="ARBA00004613"/>
    </source>
</evidence>
<evidence type="ECO:0000256" key="6">
    <source>
        <dbReference type="RuleBase" id="RU367044"/>
    </source>
</evidence>
<keyword evidence="5 6" id="KW-0732">Signal</keyword>
<evidence type="ECO:0000256" key="3">
    <source>
        <dbReference type="ARBA" id="ARBA00022471"/>
    </source>
</evidence>
<evidence type="ECO:0000313" key="8">
    <source>
        <dbReference type="Proteomes" id="UP000634136"/>
    </source>
</evidence>
<dbReference type="AlphaFoldDB" id="A0A834WEA6"/>
<proteinExistence type="inferred from homology"/>
<comment type="subcellular location">
    <subcellularLocation>
        <location evidence="1 6">Secreted</location>
    </subcellularLocation>
</comment>
<sequence length="290" mass="33528">MATLTMIIRKCMVLVSLILGTMMVENLDSGEAFFIIPKKVTVQIINNLNPPQDLALHCKSKTDDVGQHTIKVGEDFSFRFRPKIFAVATLYFCNFRWPTNTSYHYFDIYVQKRDEFKCENEKLTMATLTMIIRKCMVLVSLILGTMMVENLDSGEASFIIPKKVTVQIINNLNPPQDLTLHCKSKTDDVGEHTIKVGEDFSFRFRPNIFAVVTLYFCNFRWPSDISYHYFDIYVQERDEFKCENQVCSWKISKGGACKYDPDMQAYTKCFPWNHHDVVAISSDNSTDYAN</sequence>
<dbReference type="GO" id="GO:0005576">
    <property type="term" value="C:extracellular region"/>
    <property type="evidence" value="ECO:0007669"/>
    <property type="project" value="UniProtKB-SubCell"/>
</dbReference>
<dbReference type="InterPro" id="IPR010264">
    <property type="entry name" value="Self-incomp_S1"/>
</dbReference>